<dbReference type="RefSeq" id="WP_204448259.1">
    <property type="nucleotide sequence ID" value="NZ_JACJKY010000031.1"/>
</dbReference>
<name>A0A939BFA5_9FIRM</name>
<dbReference type="CDD" id="cd01310">
    <property type="entry name" value="TatD_DNAse"/>
    <property type="match status" value="1"/>
</dbReference>
<evidence type="ECO:0000313" key="4">
    <source>
        <dbReference type="EMBL" id="MBM6921897.1"/>
    </source>
</evidence>
<dbReference type="InterPro" id="IPR015991">
    <property type="entry name" value="TatD/YcfH-like"/>
</dbReference>
<dbReference type="Proteomes" id="UP000774750">
    <property type="component" value="Unassembled WGS sequence"/>
</dbReference>
<comment type="caution">
    <text evidence="4">The sequence shown here is derived from an EMBL/GenBank/DDBJ whole genome shotgun (WGS) entry which is preliminary data.</text>
</comment>
<dbReference type="Gene3D" id="3.20.20.140">
    <property type="entry name" value="Metal-dependent hydrolases"/>
    <property type="match status" value="1"/>
</dbReference>
<reference evidence="4" key="1">
    <citation type="submission" date="2020-08" db="EMBL/GenBank/DDBJ databases">
        <authorList>
            <person name="Cejkova D."/>
            <person name="Kubasova T."/>
            <person name="Jahodarova E."/>
            <person name="Rychlik I."/>
        </authorList>
    </citation>
    <scope>NUCLEOTIDE SEQUENCE</scope>
    <source>
        <strain evidence="4">An559</strain>
    </source>
</reference>
<dbReference type="PANTHER" id="PTHR46124:SF2">
    <property type="entry name" value="D-AMINOACYL-TRNA DEACYLASE"/>
    <property type="match status" value="1"/>
</dbReference>
<evidence type="ECO:0000313" key="5">
    <source>
        <dbReference type="Proteomes" id="UP000774750"/>
    </source>
</evidence>
<organism evidence="4 5">
    <name type="scientific">Merdimmobilis hominis</name>
    <dbReference type="NCBI Taxonomy" id="2897707"/>
    <lineage>
        <taxon>Bacteria</taxon>
        <taxon>Bacillati</taxon>
        <taxon>Bacillota</taxon>
        <taxon>Clostridia</taxon>
        <taxon>Eubacteriales</taxon>
        <taxon>Oscillospiraceae</taxon>
        <taxon>Merdimmobilis</taxon>
    </lineage>
</organism>
<dbReference type="GO" id="GO:0005829">
    <property type="term" value="C:cytosol"/>
    <property type="evidence" value="ECO:0007669"/>
    <property type="project" value="TreeGrafter"/>
</dbReference>
<keyword evidence="1 3" id="KW-0479">Metal-binding</keyword>
<feature type="binding site" evidence="3">
    <location>
        <position position="131"/>
    </location>
    <ligand>
        <name>a divalent metal cation</name>
        <dbReference type="ChEBI" id="CHEBI:60240"/>
        <label>2</label>
    </ligand>
</feature>
<dbReference type="InterPro" id="IPR001130">
    <property type="entry name" value="TatD-like"/>
</dbReference>
<feature type="binding site" evidence="3">
    <location>
        <position position="9"/>
    </location>
    <ligand>
        <name>a divalent metal cation</name>
        <dbReference type="ChEBI" id="CHEBI:60240"/>
        <label>1</label>
    </ligand>
</feature>
<protein>
    <submittedName>
        <fullName evidence="4">TatD family hydrolase</fullName>
    </submittedName>
</protein>
<evidence type="ECO:0000256" key="3">
    <source>
        <dbReference type="PIRSR" id="PIRSR005902-1"/>
    </source>
</evidence>
<dbReference type="NCBIfam" id="TIGR00010">
    <property type="entry name" value="YchF/TatD family DNA exonuclease"/>
    <property type="match status" value="1"/>
</dbReference>
<sequence>MVSGIFDSHAHYDDERFRDDLPDVISHLTQNGVCAVLNVGCDEQSSLSTVSLAKQIPWFYAAVGIHPHAADELSEHWMDTLMPLFSEEKVVALGEIGLDYHWDTPDRESQRTLFEAQLQLAQQVNLPVIIHSRDACADTMELLHKYNPCGVVHCFSGSAETAKEVVNMGMYVGFTGVVTFPNARKTLEAVRAVPMERLLLETDCPYMAPVPFRGKRTTSDMIQYTAQAIAEQKGLSAQEVIDIARENTCRLFGISL</sequence>
<feature type="binding site" evidence="3">
    <location>
        <position position="203"/>
    </location>
    <ligand>
        <name>a divalent metal cation</name>
        <dbReference type="ChEBI" id="CHEBI:60240"/>
        <label>1</label>
    </ligand>
</feature>
<gene>
    <name evidence="4" type="ORF">H6A12_12190</name>
</gene>
<dbReference type="PANTHER" id="PTHR46124">
    <property type="entry name" value="D-AMINOACYL-TRNA DEACYLASE"/>
    <property type="match status" value="1"/>
</dbReference>
<keyword evidence="2 4" id="KW-0378">Hydrolase</keyword>
<dbReference type="EMBL" id="JACJKY010000031">
    <property type="protein sequence ID" value="MBM6921897.1"/>
    <property type="molecule type" value="Genomic_DNA"/>
</dbReference>
<evidence type="ECO:0000256" key="1">
    <source>
        <dbReference type="ARBA" id="ARBA00022723"/>
    </source>
</evidence>
<proteinExistence type="predicted"/>
<dbReference type="Pfam" id="PF01026">
    <property type="entry name" value="TatD_DNase"/>
    <property type="match status" value="1"/>
</dbReference>
<dbReference type="InterPro" id="IPR032466">
    <property type="entry name" value="Metal_Hydrolase"/>
</dbReference>
<dbReference type="SUPFAM" id="SSF51556">
    <property type="entry name" value="Metallo-dependent hydrolases"/>
    <property type="match status" value="1"/>
</dbReference>
<dbReference type="FunFam" id="3.20.20.140:FF:000005">
    <property type="entry name" value="TatD family hydrolase"/>
    <property type="match status" value="1"/>
</dbReference>
<feature type="binding site" evidence="3">
    <location>
        <position position="153"/>
    </location>
    <ligand>
        <name>a divalent metal cation</name>
        <dbReference type="ChEBI" id="CHEBI:60240"/>
        <label>2</label>
    </ligand>
</feature>
<feature type="binding site" evidence="3">
    <location>
        <position position="11"/>
    </location>
    <ligand>
        <name>a divalent metal cation</name>
        <dbReference type="ChEBI" id="CHEBI:60240"/>
        <label>1</label>
    </ligand>
</feature>
<dbReference type="GO" id="GO:0046872">
    <property type="term" value="F:metal ion binding"/>
    <property type="evidence" value="ECO:0007669"/>
    <property type="project" value="UniProtKB-KW"/>
</dbReference>
<dbReference type="AlphaFoldDB" id="A0A939BFA5"/>
<keyword evidence="5" id="KW-1185">Reference proteome</keyword>
<dbReference type="GO" id="GO:0004536">
    <property type="term" value="F:DNA nuclease activity"/>
    <property type="evidence" value="ECO:0007669"/>
    <property type="project" value="InterPro"/>
</dbReference>
<dbReference type="GO" id="GO:0016788">
    <property type="term" value="F:hydrolase activity, acting on ester bonds"/>
    <property type="evidence" value="ECO:0007669"/>
    <property type="project" value="InterPro"/>
</dbReference>
<evidence type="ECO:0000256" key="2">
    <source>
        <dbReference type="ARBA" id="ARBA00022801"/>
    </source>
</evidence>
<reference evidence="4" key="2">
    <citation type="journal article" date="2021" name="Sci. Rep.">
        <title>The distribution of antibiotic resistance genes in chicken gut microbiota commensals.</title>
        <authorList>
            <person name="Juricova H."/>
            <person name="Matiasovicova J."/>
            <person name="Kubasova T."/>
            <person name="Cejkova D."/>
            <person name="Rychlik I."/>
        </authorList>
    </citation>
    <scope>NUCLEOTIDE SEQUENCE</scope>
    <source>
        <strain evidence="4">An559</strain>
    </source>
</reference>
<dbReference type="InterPro" id="IPR018228">
    <property type="entry name" value="DNase_TatD-rel_CS"/>
</dbReference>
<feature type="binding site" evidence="3">
    <location>
        <position position="95"/>
    </location>
    <ligand>
        <name>a divalent metal cation</name>
        <dbReference type="ChEBI" id="CHEBI:60240"/>
        <label>1</label>
    </ligand>
</feature>
<dbReference type="PIRSF" id="PIRSF005902">
    <property type="entry name" value="DNase_TatD"/>
    <property type="match status" value="1"/>
</dbReference>
<dbReference type="PROSITE" id="PS01091">
    <property type="entry name" value="TATD_3"/>
    <property type="match status" value="1"/>
</dbReference>
<accession>A0A939BFA5</accession>